<comment type="caution">
    <text evidence="2">The sequence shown here is derived from an EMBL/GenBank/DDBJ whole genome shotgun (WGS) entry which is preliminary data.</text>
</comment>
<name>A0A178XX69_9HYPH</name>
<dbReference type="EMBL" id="LPUX01000055">
    <property type="protein sequence ID" value="OAP39919.1"/>
    <property type="molecule type" value="Genomic_DNA"/>
</dbReference>
<dbReference type="Proteomes" id="UP000094025">
    <property type="component" value="Unassembled WGS sequence"/>
</dbReference>
<dbReference type="STRING" id="1472378.AU381_10265"/>
<accession>A0A178XX69</accession>
<evidence type="ECO:0000256" key="1">
    <source>
        <dbReference type="SAM" id="Phobius"/>
    </source>
</evidence>
<dbReference type="OrthoDB" id="8283436at2"/>
<keyword evidence="3" id="KW-1185">Reference proteome</keyword>
<evidence type="ECO:0000313" key="3">
    <source>
        <dbReference type="Proteomes" id="UP000094025"/>
    </source>
</evidence>
<keyword evidence="1" id="KW-0812">Transmembrane</keyword>
<proteinExistence type="predicted"/>
<evidence type="ECO:0000313" key="2">
    <source>
        <dbReference type="EMBL" id="OAP39919.1"/>
    </source>
</evidence>
<dbReference type="AlphaFoldDB" id="A0A178XX69"/>
<dbReference type="RefSeq" id="WP_064242055.1">
    <property type="nucleotide sequence ID" value="NZ_LPUX01000055.1"/>
</dbReference>
<keyword evidence="1" id="KW-1133">Transmembrane helix</keyword>
<keyword evidence="1" id="KW-0472">Membrane</keyword>
<gene>
    <name evidence="2" type="ORF">AU381_10265</name>
</gene>
<protein>
    <submittedName>
        <fullName evidence="2">Uncharacterized protein</fullName>
    </submittedName>
</protein>
<feature type="transmembrane region" description="Helical" evidence="1">
    <location>
        <begin position="27"/>
        <end position="45"/>
    </location>
</feature>
<sequence length="85" mass="9173">MIVEFWIFCAIATAVVAAVRGGHSLLWLLIGCVLGPIGLLAAILMPSLKSREPVIAAERQAELDELRKPFRGSNPDTISAKSKDE</sequence>
<organism evidence="2 3">
    <name type="scientific">Sinorhizobium glycinis</name>
    <dbReference type="NCBI Taxonomy" id="1472378"/>
    <lineage>
        <taxon>Bacteria</taxon>
        <taxon>Pseudomonadati</taxon>
        <taxon>Pseudomonadota</taxon>
        <taxon>Alphaproteobacteria</taxon>
        <taxon>Hyphomicrobiales</taxon>
        <taxon>Rhizobiaceae</taxon>
        <taxon>Sinorhizobium/Ensifer group</taxon>
        <taxon>Sinorhizobium</taxon>
    </lineage>
</organism>
<reference evidence="2 3" key="1">
    <citation type="journal article" date="2016" name="Int. J. Syst. Evol. Microbiol.">
        <title>Ensifer glycinis sp. nov., an novel rhizobial species associated with Glycine spp.</title>
        <authorList>
            <person name="Yan H."/>
            <person name="Yan J."/>
            <person name="Sui X.H."/>
            <person name="Wang E.T."/>
            <person name="Chen W.X."/>
            <person name="Zhang X.X."/>
            <person name="Chen W.F."/>
        </authorList>
    </citation>
    <scope>NUCLEOTIDE SEQUENCE [LARGE SCALE GENOMIC DNA]</scope>
    <source>
        <strain evidence="2 3">CCBAU 23380</strain>
    </source>
</reference>